<evidence type="ECO:0000256" key="5">
    <source>
        <dbReference type="ARBA" id="ARBA00022771"/>
    </source>
</evidence>
<keyword evidence="4" id="KW-0479">Metal-binding</keyword>
<feature type="compositionally biased region" description="Low complexity" evidence="10">
    <location>
        <begin position="168"/>
        <end position="177"/>
    </location>
</feature>
<evidence type="ECO:0000256" key="6">
    <source>
        <dbReference type="ARBA" id="ARBA00022833"/>
    </source>
</evidence>
<feature type="compositionally biased region" description="Polar residues" evidence="10">
    <location>
        <begin position="573"/>
        <end position="592"/>
    </location>
</feature>
<feature type="compositionally biased region" description="Polar residues" evidence="10">
    <location>
        <begin position="217"/>
        <end position="232"/>
    </location>
</feature>
<reference evidence="13" key="1">
    <citation type="submission" date="2025-08" db="UniProtKB">
        <authorList>
            <consortium name="RefSeq"/>
        </authorList>
    </citation>
    <scope>IDENTIFICATION</scope>
    <source>
        <strain evidence="13">15112-1751.03</strain>
        <tissue evidence="13">Whole Adult</tissue>
    </source>
</reference>
<dbReference type="Proteomes" id="UP000515160">
    <property type="component" value="Chromosome 3"/>
</dbReference>
<organism evidence="12 13">
    <name type="scientific">Drosophila albomicans</name>
    <name type="common">Fruit fly</name>
    <dbReference type="NCBI Taxonomy" id="7291"/>
    <lineage>
        <taxon>Eukaryota</taxon>
        <taxon>Metazoa</taxon>
        <taxon>Ecdysozoa</taxon>
        <taxon>Arthropoda</taxon>
        <taxon>Hexapoda</taxon>
        <taxon>Insecta</taxon>
        <taxon>Pterygota</taxon>
        <taxon>Neoptera</taxon>
        <taxon>Endopterygota</taxon>
        <taxon>Diptera</taxon>
        <taxon>Brachycera</taxon>
        <taxon>Muscomorpha</taxon>
        <taxon>Ephydroidea</taxon>
        <taxon>Drosophilidae</taxon>
        <taxon>Drosophila</taxon>
    </lineage>
</organism>
<evidence type="ECO:0000256" key="3">
    <source>
        <dbReference type="ARBA" id="ARBA00022679"/>
    </source>
</evidence>
<dbReference type="GO" id="GO:0007064">
    <property type="term" value="P:mitotic sister chromatid cohesion"/>
    <property type="evidence" value="ECO:0007669"/>
    <property type="project" value="TreeGrafter"/>
</dbReference>
<protein>
    <submittedName>
        <fullName evidence="13">N-acetyltransferase eco</fullName>
    </submittedName>
</protein>
<feature type="compositionally biased region" description="Basic and acidic residues" evidence="10">
    <location>
        <begin position="146"/>
        <end position="167"/>
    </location>
</feature>
<evidence type="ECO:0000256" key="8">
    <source>
        <dbReference type="ARBA" id="ARBA00023306"/>
    </source>
</evidence>
<keyword evidence="7" id="KW-0539">Nucleus</keyword>
<evidence type="ECO:0000256" key="4">
    <source>
        <dbReference type="ARBA" id="ARBA00022723"/>
    </source>
</evidence>
<keyword evidence="8" id="KW-0131">Cell cycle</keyword>
<keyword evidence="9" id="KW-0012">Acyltransferase</keyword>
<evidence type="ECO:0000313" key="12">
    <source>
        <dbReference type="Proteomes" id="UP000515160"/>
    </source>
</evidence>
<feature type="region of interest" description="Disordered" evidence="10">
    <location>
        <begin position="1"/>
        <end position="30"/>
    </location>
</feature>
<dbReference type="Gene3D" id="3.40.630.30">
    <property type="match status" value="1"/>
</dbReference>
<sequence length="863" mass="96356">MDTPTGSGRSSGRPTRIATPRRSERKRQLFRSRVSLLDQIEDDSDVEDSMLGLTPLKPRHQRENCVANKQQQINVRKLFPTTQDTIVIIDSSSSVNSSPETNKENKRSQRTTRGSSTIACTDEQLPHLFTANMCINSSISPRSSKSRVDINTDSDGDRKATESELRTSRAATTSESSPGTDSTSPESKLRKLEKECIPTGAFYSNVKSRAALRIAQGKTTSSRLQGTGNGRSASRRSKNISPNSRKTPGINKGVMHKIKKRPRPVPTVLDDILGTLRNEKLRELITTKREERARVEHVHEILRRAKDPIKMAKPLSAISEGDANNNNNNNNNLSALDFSDFTDDEELNEASSSIETEPVIPLIRPVDIPPPLTTSPKSSEVASLSKRKFFKSGRRSSTCMEVRITDHIRASVNQGKIMLVEAPPVKKQRRVHVRSATIFSAEQATVDAILRNLDDTVVDEIVESSSAAAAVTLVPEEPELLIEETIPIQDPANDPYFKYRSQLPYKTSDAATMEQQALLLEFLISNNICTDKNFEIFIADPDNHKDEATRIVDQLYMVINAEMQELDQPAASVETTAQPKYTETEPGAQQKTTEGEMETESVESTAIIEPSGKLFPIFTQRLQPLPQKSTRRKFNASATRLTAAASGAGQYQIDAGQKAFGARQCQQCGLVYTVHEPEEEQLHREYHNAVHVLRFKGWIDEDIVAVYPEWGADGRIIRITEQAPAARLQRLCELVKVVDKELGFASYIVPKTFVAFFAVRKQQIVGLCLVQPLEKANRFIQVDGVDYFSEETFDSSCGISRIWVSPLHRRRRIASLLLQAVQLHTVRGCEISRDKIAFSTPTDDGRALARHFTQNNNFLAYDQ</sequence>
<feature type="region of interest" description="Disordered" evidence="10">
    <location>
        <begin position="90"/>
        <end position="119"/>
    </location>
</feature>
<dbReference type="PANTHER" id="PTHR45884">
    <property type="entry name" value="N-ACETYLTRANSFERASE ECO"/>
    <property type="match status" value="1"/>
</dbReference>
<evidence type="ECO:0000256" key="10">
    <source>
        <dbReference type="SAM" id="MobiDB-lite"/>
    </source>
</evidence>
<dbReference type="SUPFAM" id="SSF55729">
    <property type="entry name" value="Acyl-CoA N-acyltransferases (Nat)"/>
    <property type="match status" value="1"/>
</dbReference>
<dbReference type="OrthoDB" id="428854at2759"/>
<feature type="compositionally biased region" description="Polar residues" evidence="10">
    <location>
        <begin position="1"/>
        <end position="13"/>
    </location>
</feature>
<keyword evidence="12" id="KW-1185">Reference proteome</keyword>
<dbReference type="CDD" id="cd04301">
    <property type="entry name" value="NAT_SF"/>
    <property type="match status" value="1"/>
</dbReference>
<evidence type="ECO:0000256" key="2">
    <source>
        <dbReference type="ARBA" id="ARBA00005816"/>
    </source>
</evidence>
<dbReference type="RefSeq" id="XP_034107500.1">
    <property type="nucleotide sequence ID" value="XM_034251609.2"/>
</dbReference>
<dbReference type="InterPro" id="IPR028009">
    <property type="entry name" value="ESCO_Acetyltransf_dom"/>
</dbReference>
<dbReference type="InterPro" id="IPR016181">
    <property type="entry name" value="Acyl_CoA_acyltransferase"/>
</dbReference>
<keyword evidence="5" id="KW-0863">Zinc-finger</keyword>
<gene>
    <name evidence="13" type="primary">LOC117570145</name>
</gene>
<dbReference type="InterPro" id="IPR028005">
    <property type="entry name" value="AcTrfase_ESCO_Znf_dom"/>
</dbReference>
<dbReference type="GO" id="GO:0000785">
    <property type="term" value="C:chromatin"/>
    <property type="evidence" value="ECO:0007669"/>
    <property type="project" value="TreeGrafter"/>
</dbReference>
<dbReference type="GO" id="GO:0061733">
    <property type="term" value="F:protein-lysine-acetyltransferase activity"/>
    <property type="evidence" value="ECO:0007669"/>
    <property type="project" value="TreeGrafter"/>
</dbReference>
<dbReference type="InterPro" id="IPR000182">
    <property type="entry name" value="GNAT_dom"/>
</dbReference>
<dbReference type="Pfam" id="PF13878">
    <property type="entry name" value="zf-C2H2_3"/>
    <property type="match status" value="1"/>
</dbReference>
<dbReference type="CTD" id="38812"/>
<feature type="domain" description="N-acetyltransferase" evidence="11">
    <location>
        <begin position="717"/>
        <end position="863"/>
    </location>
</feature>
<comment type="subcellular location">
    <subcellularLocation>
        <location evidence="1">Nucleus</location>
    </subcellularLocation>
</comment>
<dbReference type="PANTHER" id="PTHR45884:SF2">
    <property type="entry name" value="N-ACETYLTRANSFERASE ECO"/>
    <property type="match status" value="1"/>
</dbReference>
<feature type="region of interest" description="Disordered" evidence="10">
    <location>
        <begin position="214"/>
        <end position="251"/>
    </location>
</feature>
<name>A0A6P8X876_DROAB</name>
<comment type="similarity">
    <text evidence="2">Belongs to the acetyltransferase family. ECO subfamily.</text>
</comment>
<keyword evidence="6" id="KW-0862">Zinc</keyword>
<dbReference type="Pfam" id="PF13880">
    <property type="entry name" value="Acetyltransf_13"/>
    <property type="match status" value="1"/>
</dbReference>
<dbReference type="AlphaFoldDB" id="A0A6P8X876"/>
<proteinExistence type="inferred from homology"/>
<accession>A0A6P8X876</accession>
<dbReference type="GO" id="GO:0005634">
    <property type="term" value="C:nucleus"/>
    <property type="evidence" value="ECO:0007669"/>
    <property type="project" value="UniProtKB-SubCell"/>
</dbReference>
<dbReference type="GO" id="GO:0008270">
    <property type="term" value="F:zinc ion binding"/>
    <property type="evidence" value="ECO:0007669"/>
    <property type="project" value="UniProtKB-KW"/>
</dbReference>
<dbReference type="PROSITE" id="PS51186">
    <property type="entry name" value="GNAT"/>
    <property type="match status" value="1"/>
</dbReference>
<feature type="region of interest" description="Disordered" evidence="10">
    <location>
        <begin position="140"/>
        <end position="190"/>
    </location>
</feature>
<keyword evidence="3" id="KW-0808">Transferase</keyword>
<evidence type="ECO:0000259" key="11">
    <source>
        <dbReference type="PROSITE" id="PS51186"/>
    </source>
</evidence>
<feature type="region of interest" description="Disordered" evidence="10">
    <location>
        <begin position="568"/>
        <end position="601"/>
    </location>
</feature>
<evidence type="ECO:0000256" key="9">
    <source>
        <dbReference type="ARBA" id="ARBA00023315"/>
    </source>
</evidence>
<dbReference type="GeneID" id="117570145"/>
<evidence type="ECO:0000256" key="7">
    <source>
        <dbReference type="ARBA" id="ARBA00023242"/>
    </source>
</evidence>
<evidence type="ECO:0000313" key="13">
    <source>
        <dbReference type="RefSeq" id="XP_034107500.1"/>
    </source>
</evidence>
<evidence type="ECO:0000256" key="1">
    <source>
        <dbReference type="ARBA" id="ARBA00004123"/>
    </source>
</evidence>